<dbReference type="Proteomes" id="UP001147700">
    <property type="component" value="Unassembled WGS sequence"/>
</dbReference>
<feature type="region of interest" description="Disordered" evidence="1">
    <location>
        <begin position="43"/>
        <end position="71"/>
    </location>
</feature>
<feature type="compositionally biased region" description="Low complexity" evidence="1">
    <location>
        <begin position="44"/>
        <end position="56"/>
    </location>
</feature>
<gene>
    <name evidence="2" type="ORF">OJ962_08910</name>
</gene>
<dbReference type="RefSeq" id="WP_202957268.1">
    <property type="nucleotide sequence ID" value="NZ_JAPCID010000010.1"/>
</dbReference>
<protein>
    <submittedName>
        <fullName evidence="2">Uncharacterized protein</fullName>
    </submittedName>
</protein>
<evidence type="ECO:0000256" key="1">
    <source>
        <dbReference type="SAM" id="MobiDB-lite"/>
    </source>
</evidence>
<accession>A0ABT4RGF6</accession>
<reference evidence="2" key="1">
    <citation type="submission" date="2022-10" db="EMBL/GenBank/DDBJ databases">
        <title>The WGS of Solirubrobacter sp. CPCC 204708.</title>
        <authorList>
            <person name="Jiang Z."/>
        </authorList>
    </citation>
    <scope>NUCLEOTIDE SEQUENCE</scope>
    <source>
        <strain evidence="2">CPCC 204708</strain>
    </source>
</reference>
<dbReference type="EMBL" id="JAPCID010000010">
    <property type="protein sequence ID" value="MDA0137614.1"/>
    <property type="molecule type" value="Genomic_DNA"/>
</dbReference>
<feature type="compositionally biased region" description="Acidic residues" evidence="1">
    <location>
        <begin position="57"/>
        <end position="71"/>
    </location>
</feature>
<evidence type="ECO:0000313" key="3">
    <source>
        <dbReference type="Proteomes" id="UP001147700"/>
    </source>
</evidence>
<proteinExistence type="predicted"/>
<comment type="caution">
    <text evidence="2">The sequence shown here is derived from an EMBL/GenBank/DDBJ whole genome shotgun (WGS) entry which is preliminary data.</text>
</comment>
<name>A0ABT4RGF6_9ACTN</name>
<keyword evidence="3" id="KW-1185">Reference proteome</keyword>
<organism evidence="2 3">
    <name type="scientific">Solirubrobacter deserti</name>
    <dbReference type="NCBI Taxonomy" id="2282478"/>
    <lineage>
        <taxon>Bacteria</taxon>
        <taxon>Bacillati</taxon>
        <taxon>Actinomycetota</taxon>
        <taxon>Thermoleophilia</taxon>
        <taxon>Solirubrobacterales</taxon>
        <taxon>Solirubrobacteraceae</taxon>
        <taxon>Solirubrobacter</taxon>
    </lineage>
</organism>
<sequence>MRVRPLTVVLCALAFAVGTVVVVTLVVRPPAPPAVRAIELLPGAPTVTPTPTTFAPPEDDDADEDPFDDDE</sequence>
<evidence type="ECO:0000313" key="2">
    <source>
        <dbReference type="EMBL" id="MDA0137614.1"/>
    </source>
</evidence>